<feature type="compositionally biased region" description="Acidic residues" evidence="1">
    <location>
        <begin position="34"/>
        <end position="44"/>
    </location>
</feature>
<reference evidence="3" key="2">
    <citation type="submission" date="2020-09" db="EMBL/GenBank/DDBJ databases">
        <authorList>
            <person name="Sun Q."/>
            <person name="Sedlacek I."/>
        </authorList>
    </citation>
    <scope>NUCLEOTIDE SEQUENCE</scope>
    <source>
        <strain evidence="3">CCM 7217</strain>
    </source>
</reference>
<dbReference type="EMBL" id="BMCI01000002">
    <property type="protein sequence ID" value="GGC53009.1"/>
    <property type="molecule type" value="Genomic_DNA"/>
</dbReference>
<keyword evidence="2" id="KW-0472">Membrane</keyword>
<proteinExistence type="predicted"/>
<evidence type="ECO:0000256" key="2">
    <source>
        <dbReference type="SAM" id="Phobius"/>
    </source>
</evidence>
<evidence type="ECO:0000313" key="4">
    <source>
        <dbReference type="Proteomes" id="UP000646833"/>
    </source>
</evidence>
<gene>
    <name evidence="3" type="ORF">GCM10007209_13410</name>
</gene>
<name>A0A830DRH5_9EURY</name>
<feature type="compositionally biased region" description="Acidic residues" evidence="1">
    <location>
        <begin position="88"/>
        <end position="97"/>
    </location>
</feature>
<reference evidence="3" key="1">
    <citation type="journal article" date="2014" name="Int. J. Syst. Evol. Microbiol.">
        <title>Complete genome sequence of Corynebacterium casei LMG S-19264T (=DSM 44701T), isolated from a smear-ripened cheese.</title>
        <authorList>
            <consortium name="US DOE Joint Genome Institute (JGI-PGF)"/>
            <person name="Walter F."/>
            <person name="Albersmeier A."/>
            <person name="Kalinowski J."/>
            <person name="Ruckert C."/>
        </authorList>
    </citation>
    <scope>NUCLEOTIDE SEQUENCE</scope>
    <source>
        <strain evidence="3">CCM 7217</strain>
    </source>
</reference>
<sequence length="193" mass="19342">MAIFAPDDSPSAGERVDPREDPADQLADSIGSSSDDDDDDDDNVVDSGDYDGGGYGSIPDPPDPSNSESGMPGGGDPVVDIISPDPNENSDGDEVTVGDDGMVSIDPDRLSGGYDSVQDVADEVRNVVGSGTPSVDETTVIGEQVRNLREQLAGMGQVDDGDGSSDGLLAMGAAGVVAVVAVGVALVAGGEES</sequence>
<protein>
    <submittedName>
        <fullName evidence="3">Uncharacterized protein</fullName>
    </submittedName>
</protein>
<organism evidence="3 4">
    <name type="scientific">Haloferax sulfurifontis</name>
    <dbReference type="NCBI Taxonomy" id="255616"/>
    <lineage>
        <taxon>Archaea</taxon>
        <taxon>Methanobacteriati</taxon>
        <taxon>Methanobacteriota</taxon>
        <taxon>Stenosarchaea group</taxon>
        <taxon>Halobacteria</taxon>
        <taxon>Halobacteriales</taxon>
        <taxon>Haloferacaceae</taxon>
        <taxon>Haloferax</taxon>
    </lineage>
</organism>
<keyword evidence="2" id="KW-0812">Transmembrane</keyword>
<dbReference type="RefSeq" id="WP_188423491.1">
    <property type="nucleotide sequence ID" value="NZ_BMCI01000002.1"/>
</dbReference>
<accession>A0A830DRH5</accession>
<dbReference type="Proteomes" id="UP000646833">
    <property type="component" value="Unassembled WGS sequence"/>
</dbReference>
<evidence type="ECO:0000256" key="1">
    <source>
        <dbReference type="SAM" id="MobiDB-lite"/>
    </source>
</evidence>
<keyword evidence="2" id="KW-1133">Transmembrane helix</keyword>
<comment type="caution">
    <text evidence="3">The sequence shown here is derived from an EMBL/GenBank/DDBJ whole genome shotgun (WGS) entry which is preliminary data.</text>
</comment>
<feature type="region of interest" description="Disordered" evidence="1">
    <location>
        <begin position="1"/>
        <end position="101"/>
    </location>
</feature>
<dbReference type="AlphaFoldDB" id="A0A830DRH5"/>
<feature type="transmembrane region" description="Helical" evidence="2">
    <location>
        <begin position="167"/>
        <end position="188"/>
    </location>
</feature>
<evidence type="ECO:0000313" key="3">
    <source>
        <dbReference type="EMBL" id="GGC53009.1"/>
    </source>
</evidence>